<dbReference type="EMBL" id="AP027080">
    <property type="protein sequence ID" value="BDU71563.1"/>
    <property type="molecule type" value="Genomic_DNA"/>
</dbReference>
<sequence>MSRTKLSGLGTRTDRLPLKPRNSPYWLVMEMGRALGYRKGTNGGTWVARFHDPCAPRLFKPLGAADDITDADGVMVLSCAQAQEKAREWFRTAYSQVTGERVQVGVYTVKDAVEGYLADRERHGMATLDLAPRAK</sequence>
<name>A0AA48GWE3_9BACT</name>
<dbReference type="KEGG" id="msil:METEAL_07370"/>
<reference evidence="2" key="1">
    <citation type="journal article" date="2023" name="Int. J. Syst. Evol. Microbiol.">
        <title>Mesoterricola silvestris gen. nov., sp. nov., Mesoterricola sediminis sp. nov., Geothrix oryzae sp. nov., Geothrix edaphica sp. nov., Geothrix rubra sp. nov., and Geothrix limicola sp. nov., six novel members of Acidobacteriota isolated from soils.</title>
        <authorList>
            <person name="Itoh H."/>
            <person name="Sugisawa Y."/>
            <person name="Mise K."/>
            <person name="Xu Z."/>
            <person name="Kuniyasu M."/>
            <person name="Ushijima N."/>
            <person name="Kawano K."/>
            <person name="Kobayashi E."/>
            <person name="Shiratori Y."/>
            <person name="Masuda Y."/>
            <person name="Senoo K."/>
        </authorList>
    </citation>
    <scope>NUCLEOTIDE SEQUENCE [LARGE SCALE GENOMIC DNA]</scope>
    <source>
        <strain evidence="2">W79</strain>
    </source>
</reference>
<dbReference type="RefSeq" id="WP_316414452.1">
    <property type="nucleotide sequence ID" value="NZ_AP027080.1"/>
</dbReference>
<evidence type="ECO:0000313" key="1">
    <source>
        <dbReference type="EMBL" id="BDU71563.1"/>
    </source>
</evidence>
<organism evidence="1 2">
    <name type="scientific">Mesoterricola silvestris</name>
    <dbReference type="NCBI Taxonomy" id="2927979"/>
    <lineage>
        <taxon>Bacteria</taxon>
        <taxon>Pseudomonadati</taxon>
        <taxon>Acidobacteriota</taxon>
        <taxon>Holophagae</taxon>
        <taxon>Holophagales</taxon>
        <taxon>Holophagaceae</taxon>
        <taxon>Mesoterricola</taxon>
    </lineage>
</organism>
<accession>A0AA48GWE3</accession>
<evidence type="ECO:0000313" key="2">
    <source>
        <dbReference type="Proteomes" id="UP001238179"/>
    </source>
</evidence>
<gene>
    <name evidence="1" type="ORF">METEAL_07370</name>
</gene>
<dbReference type="Proteomes" id="UP001238179">
    <property type="component" value="Chromosome"/>
</dbReference>
<dbReference type="AlphaFoldDB" id="A0AA48GWE3"/>
<keyword evidence="2" id="KW-1185">Reference proteome</keyword>
<proteinExistence type="predicted"/>
<protein>
    <submittedName>
        <fullName evidence="1">Uncharacterized protein</fullName>
    </submittedName>
</protein>